<organism evidence="1 2">
    <name type="scientific">Corchorus olitorius</name>
    <dbReference type="NCBI Taxonomy" id="93759"/>
    <lineage>
        <taxon>Eukaryota</taxon>
        <taxon>Viridiplantae</taxon>
        <taxon>Streptophyta</taxon>
        <taxon>Embryophyta</taxon>
        <taxon>Tracheophyta</taxon>
        <taxon>Spermatophyta</taxon>
        <taxon>Magnoliopsida</taxon>
        <taxon>eudicotyledons</taxon>
        <taxon>Gunneridae</taxon>
        <taxon>Pentapetalae</taxon>
        <taxon>rosids</taxon>
        <taxon>malvids</taxon>
        <taxon>Malvales</taxon>
        <taxon>Malvaceae</taxon>
        <taxon>Grewioideae</taxon>
        <taxon>Apeibeae</taxon>
        <taxon>Corchorus</taxon>
    </lineage>
</organism>
<dbReference type="Proteomes" id="UP000187203">
    <property type="component" value="Unassembled WGS sequence"/>
</dbReference>
<evidence type="ECO:0000313" key="2">
    <source>
        <dbReference type="Proteomes" id="UP000187203"/>
    </source>
</evidence>
<proteinExistence type="predicted"/>
<reference evidence="2" key="1">
    <citation type="submission" date="2013-09" db="EMBL/GenBank/DDBJ databases">
        <title>Corchorus olitorius genome sequencing.</title>
        <authorList>
            <person name="Alam M."/>
            <person name="Haque M.S."/>
            <person name="Islam M.S."/>
            <person name="Emdad E.M."/>
            <person name="Islam M.M."/>
            <person name="Ahmed B."/>
            <person name="Halim A."/>
            <person name="Hossen Q.M.M."/>
            <person name="Hossain M.Z."/>
            <person name="Ahmed R."/>
            <person name="Khan M.M."/>
            <person name="Islam R."/>
            <person name="Rashid M.M."/>
            <person name="Khan S.A."/>
            <person name="Rahman M.S."/>
            <person name="Alam M."/>
            <person name="Yahiya A.S."/>
            <person name="Khan M.S."/>
            <person name="Azam M.S."/>
            <person name="Haque T."/>
            <person name="Lashkar M.Z.H."/>
            <person name="Akhand A.I."/>
            <person name="Morshed G."/>
            <person name="Roy S."/>
            <person name="Uddin K.S."/>
            <person name="Rabeya T."/>
            <person name="Hossain A.S."/>
            <person name="Chowdhury A."/>
            <person name="Snigdha A.R."/>
            <person name="Mortoza M.S."/>
            <person name="Matin S.A."/>
            <person name="Hoque S.M.E."/>
            <person name="Islam M.K."/>
            <person name="Roy D.K."/>
            <person name="Haider R."/>
            <person name="Moosa M.M."/>
            <person name="Elias S.M."/>
            <person name="Hasan A.M."/>
            <person name="Jahan S."/>
            <person name="Shafiuddin M."/>
            <person name="Mahmood N."/>
            <person name="Shommy N.S."/>
        </authorList>
    </citation>
    <scope>NUCLEOTIDE SEQUENCE [LARGE SCALE GENOMIC DNA]</scope>
    <source>
        <strain evidence="2">cv. O-4</strain>
    </source>
</reference>
<protein>
    <submittedName>
        <fullName evidence="1">Uncharacterized protein</fullName>
    </submittedName>
</protein>
<comment type="caution">
    <text evidence="1">The sequence shown here is derived from an EMBL/GenBank/DDBJ whole genome shotgun (WGS) entry which is preliminary data.</text>
</comment>
<gene>
    <name evidence="1" type="ORF">COLO4_34316</name>
</gene>
<keyword evidence="2" id="KW-1185">Reference proteome</keyword>
<name>A0A1R3GLY1_9ROSI</name>
<dbReference type="EMBL" id="AWUE01022241">
    <property type="protein sequence ID" value="OMO59105.1"/>
    <property type="molecule type" value="Genomic_DNA"/>
</dbReference>
<dbReference type="OrthoDB" id="1014557at2759"/>
<accession>A0A1R3GLY1</accession>
<evidence type="ECO:0000313" key="1">
    <source>
        <dbReference type="EMBL" id="OMO59105.1"/>
    </source>
</evidence>
<sequence length="168" mass="19552">MPRVPRMLFPSDRDQVPAKPKLPAVLQLSAQRTDRAAMLTTRFADLIGKARRGKLLDHDMKKPKQATDIIDQKASLFQRQKDLQSRREESRRKLERMKPTALFDDNARILKEFSDLCGCPTIPYRFEGSSSLENFGLRLKRYTYDDIEEALRLDDAERERDIEEGEIV</sequence>
<dbReference type="AlphaFoldDB" id="A0A1R3GLY1"/>